<comment type="caution">
    <text evidence="1">The sequence shown here is derived from an EMBL/GenBank/DDBJ whole genome shotgun (WGS) entry which is preliminary data.</text>
</comment>
<sequence length="93" mass="10474">MSLLTGLSPLLNRIQQIEGIFPAARESKERLQRMDAISLTDEEAQRFGHISRTLTSAVFLNQQGVGKFQREIVGSKKFWSCRGARNSFWSTSG</sequence>
<dbReference type="EMBL" id="JYDL01000180">
    <property type="protein sequence ID" value="KRX13891.1"/>
    <property type="molecule type" value="Genomic_DNA"/>
</dbReference>
<dbReference type="Proteomes" id="UP000054630">
    <property type="component" value="Unassembled WGS sequence"/>
</dbReference>
<dbReference type="OrthoDB" id="10308093at2759"/>
<proteinExistence type="predicted"/>
<evidence type="ECO:0000313" key="2">
    <source>
        <dbReference type="Proteomes" id="UP000054630"/>
    </source>
</evidence>
<evidence type="ECO:0000313" key="1">
    <source>
        <dbReference type="EMBL" id="KRX13891.1"/>
    </source>
</evidence>
<name>A0A0V0RHB5_9BILA</name>
<keyword evidence="2" id="KW-1185">Reference proteome</keyword>
<accession>A0A0V0RHB5</accession>
<dbReference type="AlphaFoldDB" id="A0A0V0RHB5"/>
<gene>
    <name evidence="1" type="ORF">T07_1036</name>
</gene>
<reference evidence="1 2" key="1">
    <citation type="submission" date="2015-01" db="EMBL/GenBank/DDBJ databases">
        <title>Evolution of Trichinella species and genotypes.</title>
        <authorList>
            <person name="Korhonen P.K."/>
            <person name="Edoardo P."/>
            <person name="Giuseppe L.R."/>
            <person name="Gasser R.B."/>
        </authorList>
    </citation>
    <scope>NUCLEOTIDE SEQUENCE [LARGE SCALE GENOMIC DNA]</scope>
    <source>
        <strain evidence="1">ISS37</strain>
    </source>
</reference>
<protein>
    <submittedName>
        <fullName evidence="1">Uncharacterized protein</fullName>
    </submittedName>
</protein>
<organism evidence="1 2">
    <name type="scientific">Trichinella nelsoni</name>
    <dbReference type="NCBI Taxonomy" id="6336"/>
    <lineage>
        <taxon>Eukaryota</taxon>
        <taxon>Metazoa</taxon>
        <taxon>Ecdysozoa</taxon>
        <taxon>Nematoda</taxon>
        <taxon>Enoplea</taxon>
        <taxon>Dorylaimia</taxon>
        <taxon>Trichinellida</taxon>
        <taxon>Trichinellidae</taxon>
        <taxon>Trichinella</taxon>
    </lineage>
</organism>